<feature type="active site" description="Proton acceptor; for GTP cyclohydrolase activity" evidence="19">
    <location>
        <position position="334"/>
    </location>
</feature>
<comment type="function">
    <text evidence="3 19">Catalyzes the conversion of D-ribulose 5-phosphate to formate and 3,4-dihydroxy-2-butanone 4-phosphate.</text>
</comment>
<dbReference type="Pfam" id="PF00926">
    <property type="entry name" value="DHBP_synthase"/>
    <property type="match status" value="1"/>
</dbReference>
<feature type="region of interest" description="GTP cyclohydrolase II" evidence="19">
    <location>
        <begin position="206"/>
        <end position="405"/>
    </location>
</feature>
<feature type="binding site" evidence="19">
    <location>
        <position position="272"/>
    </location>
    <ligand>
        <name>Zn(2+)</name>
        <dbReference type="ChEBI" id="CHEBI:29105"/>
        <note>catalytic</note>
    </ligand>
</feature>
<dbReference type="Gene3D" id="3.90.870.10">
    <property type="entry name" value="DHBP synthase"/>
    <property type="match status" value="1"/>
</dbReference>
<dbReference type="InterPro" id="IPR032677">
    <property type="entry name" value="GTP_cyclohydro_II"/>
</dbReference>
<dbReference type="InterPro" id="IPR036144">
    <property type="entry name" value="RibA-like_sf"/>
</dbReference>
<dbReference type="NCBIfam" id="NF006803">
    <property type="entry name" value="PRK09311.1"/>
    <property type="match status" value="1"/>
</dbReference>
<feature type="binding site" evidence="19">
    <location>
        <begin position="31"/>
        <end position="32"/>
    </location>
    <ligand>
        <name>D-ribulose 5-phosphate</name>
        <dbReference type="ChEBI" id="CHEBI:58121"/>
    </ligand>
</feature>
<dbReference type="PANTHER" id="PTHR21327:SF18">
    <property type="entry name" value="3,4-DIHYDROXY-2-BUTANONE 4-PHOSPHATE SYNTHASE"/>
    <property type="match status" value="1"/>
</dbReference>
<dbReference type="UniPathway" id="UPA00275">
    <property type="reaction ID" value="UER00399"/>
</dbReference>
<keyword evidence="15 19" id="KW-0456">Lyase</keyword>
<evidence type="ECO:0000256" key="16">
    <source>
        <dbReference type="ARBA" id="ARBA00023268"/>
    </source>
</evidence>
<feature type="binding site" evidence="19">
    <location>
        <position position="322"/>
    </location>
    <ligand>
        <name>GTP</name>
        <dbReference type="ChEBI" id="CHEBI:37565"/>
    </ligand>
</feature>
<dbReference type="Gene3D" id="3.40.50.10990">
    <property type="entry name" value="GTP cyclohydrolase II"/>
    <property type="match status" value="1"/>
</dbReference>
<dbReference type="GO" id="GO:0008686">
    <property type="term" value="F:3,4-dihydroxy-2-butanone-4-phosphate synthase activity"/>
    <property type="evidence" value="ECO:0007669"/>
    <property type="project" value="UniProtKB-UniRule"/>
</dbReference>
<comment type="caution">
    <text evidence="19">Lacks conserved residue(s) required for the propagation of feature annotation.</text>
</comment>
<feature type="binding site" evidence="19">
    <location>
        <position position="277"/>
    </location>
    <ligand>
        <name>GTP</name>
        <dbReference type="ChEBI" id="CHEBI:37565"/>
    </ligand>
</feature>
<dbReference type="GO" id="GO:0030145">
    <property type="term" value="F:manganese ion binding"/>
    <property type="evidence" value="ECO:0007669"/>
    <property type="project" value="UniProtKB-UniRule"/>
</dbReference>
<organism evidence="21 22">
    <name type="scientific">Candidatus Saccharicenans subterraneus</name>
    <dbReference type="NCBI Taxonomy" id="2508984"/>
    <lineage>
        <taxon>Bacteria</taxon>
        <taxon>Candidatus Aminicenantota</taxon>
        <taxon>Candidatus Aminicenantia</taxon>
        <taxon>Candidatus Aminicenantales</taxon>
        <taxon>Candidatus Saccharicenantaceae</taxon>
        <taxon>Candidatus Saccharicenans</taxon>
    </lineage>
</organism>
<keyword evidence="14 19" id="KW-0464">Manganese</keyword>
<name>A0A3E2BN97_9BACT</name>
<comment type="cofactor">
    <cofactor evidence="19">
        <name>Zn(2+)</name>
        <dbReference type="ChEBI" id="CHEBI:29105"/>
    </cofactor>
    <text evidence="19">Binds 1 zinc ion per subunit.</text>
</comment>
<dbReference type="HAMAP" id="MF_00179">
    <property type="entry name" value="RibA"/>
    <property type="match status" value="1"/>
</dbReference>
<feature type="domain" description="GTP cyclohydrolase II" evidence="20">
    <location>
        <begin position="213"/>
        <end position="378"/>
    </location>
</feature>
<dbReference type="GO" id="GO:0003935">
    <property type="term" value="F:GTP cyclohydrolase II activity"/>
    <property type="evidence" value="ECO:0007669"/>
    <property type="project" value="UniProtKB-UniRule"/>
</dbReference>
<dbReference type="NCBIfam" id="TIGR00505">
    <property type="entry name" value="ribA"/>
    <property type="match status" value="1"/>
</dbReference>
<feature type="binding site" evidence="19">
    <location>
        <position position="261"/>
    </location>
    <ligand>
        <name>Zn(2+)</name>
        <dbReference type="ChEBI" id="CHEBI:29105"/>
        <note>catalytic</note>
    </ligand>
</feature>
<comment type="pathway">
    <text evidence="5 19">Cofactor biosynthesis; riboflavin biosynthesis; 2-hydroxy-3-oxobutyl phosphate from D-ribulose 5-phosphate: step 1/1.</text>
</comment>
<evidence type="ECO:0000259" key="20">
    <source>
        <dbReference type="Pfam" id="PF00925"/>
    </source>
</evidence>
<protein>
    <recommendedName>
        <fullName evidence="19">Riboflavin biosynthesis protein RibBA</fullName>
    </recommendedName>
    <domain>
        <recommendedName>
            <fullName evidence="19">3,4-dihydroxy-2-butanone 4-phosphate synthase</fullName>
            <shortName evidence="19">DHBP synthase</shortName>
            <ecNumber evidence="19">4.1.99.12</ecNumber>
        </recommendedName>
    </domain>
    <domain>
        <recommendedName>
            <fullName evidence="19">GTP cyclohydrolase-2</fullName>
            <ecNumber evidence="19">3.5.4.25</ecNumber>
        </recommendedName>
        <alternativeName>
            <fullName evidence="19">GTP cyclohydrolase II</fullName>
        </alternativeName>
    </domain>
</protein>
<dbReference type="Proteomes" id="UP000257323">
    <property type="component" value="Unassembled WGS sequence"/>
</dbReference>
<dbReference type="HAMAP" id="MF_01283">
    <property type="entry name" value="RibBA"/>
    <property type="match status" value="1"/>
</dbReference>
<feature type="binding site" evidence="19">
    <location>
        <begin position="300"/>
        <end position="302"/>
    </location>
    <ligand>
        <name>GTP</name>
        <dbReference type="ChEBI" id="CHEBI:37565"/>
    </ligand>
</feature>
<feature type="binding site" evidence="19">
    <location>
        <position position="168"/>
    </location>
    <ligand>
        <name>D-ribulose 5-phosphate</name>
        <dbReference type="ChEBI" id="CHEBI:58121"/>
    </ligand>
</feature>
<keyword evidence="9 19" id="KW-0547">Nucleotide-binding</keyword>
<feature type="binding site" evidence="19">
    <location>
        <position position="32"/>
    </location>
    <ligand>
        <name>Mg(2+)</name>
        <dbReference type="ChEBI" id="CHEBI:18420"/>
        <label>2</label>
    </ligand>
</feature>
<evidence type="ECO:0000256" key="18">
    <source>
        <dbReference type="ARBA" id="ARBA00049295"/>
    </source>
</evidence>
<dbReference type="FunFam" id="3.90.870.10:FF:000001">
    <property type="entry name" value="Riboflavin biosynthesis protein RibBA"/>
    <property type="match status" value="1"/>
</dbReference>
<dbReference type="SUPFAM" id="SSF55821">
    <property type="entry name" value="YrdC/RibB"/>
    <property type="match status" value="1"/>
</dbReference>
<evidence type="ECO:0000256" key="13">
    <source>
        <dbReference type="ARBA" id="ARBA00023134"/>
    </source>
</evidence>
<dbReference type="PIRSF" id="PIRSF001259">
    <property type="entry name" value="RibA"/>
    <property type="match status" value="1"/>
</dbReference>
<comment type="cofactor">
    <cofactor evidence="2">
        <name>Mn(2+)</name>
        <dbReference type="ChEBI" id="CHEBI:29035"/>
    </cofactor>
</comment>
<dbReference type="NCBIfam" id="TIGR00506">
    <property type="entry name" value="ribB"/>
    <property type="match status" value="1"/>
</dbReference>
<dbReference type="InterPro" id="IPR000422">
    <property type="entry name" value="DHBP_synthase_RibB"/>
</dbReference>
<comment type="function">
    <text evidence="17 19">Catalyzes the conversion of GTP to 2,5-diamino-6-ribosylamino-4(3H)-pyrimidinone 5'-phosphate (DARP), formate and pyrophosphate.</text>
</comment>
<feature type="binding site" evidence="19">
    <location>
        <position position="32"/>
    </location>
    <ligand>
        <name>Mg(2+)</name>
        <dbReference type="ChEBI" id="CHEBI:18420"/>
        <label>1</label>
    </ligand>
</feature>
<proteinExistence type="inferred from homology"/>
<dbReference type="SUPFAM" id="SSF142695">
    <property type="entry name" value="RibA-like"/>
    <property type="match status" value="1"/>
</dbReference>
<evidence type="ECO:0000256" key="19">
    <source>
        <dbReference type="HAMAP-Rule" id="MF_01283"/>
    </source>
</evidence>
<reference evidence="21 22" key="1">
    <citation type="submission" date="2018-08" db="EMBL/GenBank/DDBJ databases">
        <title>Genome analysis of the thermophilic bacterium of the candidate phylum Aminicenantes from deep subsurface aquifer revealed its physiology and ecological role.</title>
        <authorList>
            <person name="Kadnikov V.V."/>
            <person name="Mardanov A.V."/>
            <person name="Beletsky A.V."/>
            <person name="Karnachuk O.V."/>
            <person name="Ravin N.V."/>
        </authorList>
    </citation>
    <scope>NUCLEOTIDE SEQUENCE [LARGE SCALE GENOMIC DNA]</scope>
    <source>
        <strain evidence="21">BY38</strain>
    </source>
</reference>
<feature type="binding site" evidence="19">
    <location>
        <begin position="256"/>
        <end position="260"/>
    </location>
    <ligand>
        <name>GTP</name>
        <dbReference type="ChEBI" id="CHEBI:37565"/>
    </ligand>
</feature>
<evidence type="ECO:0000256" key="5">
    <source>
        <dbReference type="ARBA" id="ARBA00004904"/>
    </source>
</evidence>
<dbReference type="EC" id="3.5.4.25" evidence="19"/>
<comment type="catalytic activity">
    <reaction evidence="1 19">
        <text>D-ribulose 5-phosphate = (2S)-2-hydroxy-3-oxobutyl phosphate + formate + H(+)</text>
        <dbReference type="Rhea" id="RHEA:18457"/>
        <dbReference type="ChEBI" id="CHEBI:15378"/>
        <dbReference type="ChEBI" id="CHEBI:15740"/>
        <dbReference type="ChEBI" id="CHEBI:58121"/>
        <dbReference type="ChEBI" id="CHEBI:58830"/>
        <dbReference type="EC" id="4.1.99.12"/>
    </reaction>
</comment>
<dbReference type="GO" id="GO:0008270">
    <property type="term" value="F:zinc ion binding"/>
    <property type="evidence" value="ECO:0007669"/>
    <property type="project" value="UniProtKB-UniRule"/>
</dbReference>
<evidence type="ECO:0000256" key="15">
    <source>
        <dbReference type="ARBA" id="ARBA00023239"/>
    </source>
</evidence>
<dbReference type="CDD" id="cd00641">
    <property type="entry name" value="GTP_cyclohydro2"/>
    <property type="match status" value="1"/>
</dbReference>
<evidence type="ECO:0000256" key="9">
    <source>
        <dbReference type="ARBA" id="ARBA00022741"/>
    </source>
</evidence>
<dbReference type="FunFam" id="3.40.50.10990:FF:000001">
    <property type="entry name" value="Riboflavin biosynthesis protein RibBA"/>
    <property type="match status" value="1"/>
</dbReference>
<dbReference type="AlphaFoldDB" id="A0A3E2BN97"/>
<evidence type="ECO:0000256" key="17">
    <source>
        <dbReference type="ARBA" id="ARBA00043932"/>
    </source>
</evidence>
<keyword evidence="16 19" id="KW-0511">Multifunctional enzyme</keyword>
<comment type="caution">
    <text evidence="21">The sequence shown here is derived from an EMBL/GenBank/DDBJ whole genome shotgun (WGS) entry which is preliminary data.</text>
</comment>
<evidence type="ECO:0000256" key="12">
    <source>
        <dbReference type="ARBA" id="ARBA00022842"/>
    </source>
</evidence>
<evidence type="ECO:0000256" key="7">
    <source>
        <dbReference type="ARBA" id="ARBA00022619"/>
    </source>
</evidence>
<feature type="site" description="Essential for DHBP synthase activity" evidence="19">
    <location>
        <position position="130"/>
    </location>
</feature>
<dbReference type="InterPro" id="IPR000926">
    <property type="entry name" value="RibA"/>
</dbReference>
<accession>A0A3E2BN97</accession>
<keyword evidence="12 19" id="KW-0460">Magnesium</keyword>
<keyword evidence="7 19" id="KW-0686">Riboflavin biosynthesis</keyword>
<dbReference type="GO" id="GO:0000287">
    <property type="term" value="F:magnesium ion binding"/>
    <property type="evidence" value="ECO:0007669"/>
    <property type="project" value="UniProtKB-UniRule"/>
</dbReference>
<sequence length="405" mass="44778">MENRPMTISVEEALEAVRAGRLIIIVDDEDRENEGDLMVAAEKVTPEIINFMAKFGRGLICLSLTRQRVEELQLPPMVQENTARFGTAFTVSIDAREGITTGISAYDRARTILTAINPATKPEDLARPGHIFPLEAREGGVLARAGQTEASVDLARLAGLYPAGVICEIMKEDGTMARMPDLEAFSREHGIPILTIADLISYRMRTETLVRKISEADLPTRYGHFRIAVFEDIIHGEHHVALIKGLISADRPTLVRAHSQCLTGDAFASLRCDCGEQLHTAMQMIEQEGAGVILYMLNHEGRGIGLANKIKAYGLQDEGCDTVEANCRLGFKPDQRDYGIGAQILAALGIRKIRLITNNPRKFRGLSGYGLEIVERVPIQIPPTEENLEYLRAKKEKMGHLLDII</sequence>
<dbReference type="GO" id="GO:0005829">
    <property type="term" value="C:cytosol"/>
    <property type="evidence" value="ECO:0007669"/>
    <property type="project" value="TreeGrafter"/>
</dbReference>
<comment type="pathway">
    <text evidence="4 19">Cofactor biosynthesis; riboflavin biosynthesis; 5-amino-6-(D-ribitylamino)uracil from GTP: step 1/4.</text>
</comment>
<keyword evidence="11 19" id="KW-0862">Zinc</keyword>
<feature type="site" description="Essential for DHBP synthase activity" evidence="19">
    <location>
        <position position="168"/>
    </location>
</feature>
<dbReference type="NCBIfam" id="NF001591">
    <property type="entry name" value="PRK00393.1"/>
    <property type="match status" value="1"/>
</dbReference>
<dbReference type="PANTHER" id="PTHR21327">
    <property type="entry name" value="GTP CYCLOHYDROLASE II-RELATED"/>
    <property type="match status" value="1"/>
</dbReference>
<dbReference type="GO" id="GO:0009231">
    <property type="term" value="P:riboflavin biosynthetic process"/>
    <property type="evidence" value="ECO:0007669"/>
    <property type="project" value="UniProtKB-UniRule"/>
</dbReference>
<dbReference type="GO" id="GO:0005525">
    <property type="term" value="F:GTP binding"/>
    <property type="evidence" value="ECO:0007669"/>
    <property type="project" value="UniProtKB-KW"/>
</dbReference>
<evidence type="ECO:0000256" key="11">
    <source>
        <dbReference type="ARBA" id="ARBA00022833"/>
    </source>
</evidence>
<dbReference type="HAMAP" id="MF_00180">
    <property type="entry name" value="RibB"/>
    <property type="match status" value="1"/>
</dbReference>
<dbReference type="EMBL" id="QUAH01000004">
    <property type="protein sequence ID" value="RFT16233.1"/>
    <property type="molecule type" value="Genomic_DNA"/>
</dbReference>
<dbReference type="EC" id="4.1.99.12" evidence="19"/>
<evidence type="ECO:0000256" key="4">
    <source>
        <dbReference type="ARBA" id="ARBA00004853"/>
    </source>
</evidence>
<feature type="region of interest" description="DHBP synthase" evidence="19">
    <location>
        <begin position="1"/>
        <end position="205"/>
    </location>
</feature>
<evidence type="ECO:0000313" key="22">
    <source>
        <dbReference type="Proteomes" id="UP000257323"/>
    </source>
</evidence>
<dbReference type="InterPro" id="IPR016299">
    <property type="entry name" value="Riboflavin_synth_RibBA"/>
</dbReference>
<comment type="cofactor">
    <cofactor evidence="19">
        <name>Mg(2+)</name>
        <dbReference type="ChEBI" id="CHEBI:18420"/>
    </cofactor>
    <cofactor evidence="19">
        <name>Mn(2+)</name>
        <dbReference type="ChEBI" id="CHEBI:29035"/>
    </cofactor>
    <text evidence="19">Binds 2 divalent metal cations per subunit. Magnesium or manganese.</text>
</comment>
<keyword evidence="8 19" id="KW-0479">Metal-binding</keyword>
<evidence type="ECO:0000313" key="21">
    <source>
        <dbReference type="EMBL" id="RFT16233.1"/>
    </source>
</evidence>
<comment type="similarity">
    <text evidence="6 19">In the N-terminal section; belongs to the DHBP synthase family.</text>
</comment>
<comment type="catalytic activity">
    <reaction evidence="18 19">
        <text>GTP + 4 H2O = 2,5-diamino-6-hydroxy-4-(5-phosphoribosylamino)-pyrimidine + formate + 2 phosphate + 3 H(+)</text>
        <dbReference type="Rhea" id="RHEA:23704"/>
        <dbReference type="ChEBI" id="CHEBI:15377"/>
        <dbReference type="ChEBI" id="CHEBI:15378"/>
        <dbReference type="ChEBI" id="CHEBI:15740"/>
        <dbReference type="ChEBI" id="CHEBI:37565"/>
        <dbReference type="ChEBI" id="CHEBI:43474"/>
        <dbReference type="ChEBI" id="CHEBI:58614"/>
        <dbReference type="EC" id="3.5.4.25"/>
    </reaction>
</comment>
<evidence type="ECO:0000256" key="14">
    <source>
        <dbReference type="ARBA" id="ARBA00023211"/>
    </source>
</evidence>
<evidence type="ECO:0000256" key="8">
    <source>
        <dbReference type="ARBA" id="ARBA00022723"/>
    </source>
</evidence>
<evidence type="ECO:0000256" key="2">
    <source>
        <dbReference type="ARBA" id="ARBA00001936"/>
    </source>
</evidence>
<feature type="active site" description="Nucleophile; for GTP cyclohydrolase activity" evidence="19">
    <location>
        <position position="336"/>
    </location>
</feature>
<feature type="binding site" evidence="19">
    <location>
        <position position="36"/>
    </location>
    <ligand>
        <name>D-ribulose 5-phosphate</name>
        <dbReference type="ChEBI" id="CHEBI:58121"/>
    </ligand>
</feature>
<evidence type="ECO:0000256" key="10">
    <source>
        <dbReference type="ARBA" id="ARBA00022801"/>
    </source>
</evidence>
<feature type="binding site" evidence="19">
    <location>
        <position position="357"/>
    </location>
    <ligand>
        <name>GTP</name>
        <dbReference type="ChEBI" id="CHEBI:37565"/>
    </ligand>
</feature>
<keyword evidence="13 19" id="KW-0342">GTP-binding</keyword>
<comment type="similarity">
    <text evidence="19">In the C-terminal section; belongs to the GTP cyclohydrolase II family.</text>
</comment>
<evidence type="ECO:0000256" key="1">
    <source>
        <dbReference type="ARBA" id="ARBA00000141"/>
    </source>
</evidence>
<keyword evidence="10 19" id="KW-0378">Hydrolase</keyword>
<dbReference type="InterPro" id="IPR017945">
    <property type="entry name" value="DHBP_synth_RibB-like_a/b_dom"/>
</dbReference>
<evidence type="ECO:0000256" key="6">
    <source>
        <dbReference type="ARBA" id="ARBA00005520"/>
    </source>
</evidence>
<dbReference type="Pfam" id="PF00925">
    <property type="entry name" value="GTP_cyclohydro2"/>
    <property type="match status" value="1"/>
</dbReference>
<feature type="binding site" evidence="19">
    <location>
        <position position="362"/>
    </location>
    <ligand>
        <name>GTP</name>
        <dbReference type="ChEBI" id="CHEBI:37565"/>
    </ligand>
</feature>
<gene>
    <name evidence="19" type="primary">ribBA</name>
    <name evidence="21" type="ORF">OP8BY_1837</name>
</gene>
<evidence type="ECO:0000256" key="3">
    <source>
        <dbReference type="ARBA" id="ARBA00002284"/>
    </source>
</evidence>
<feature type="binding site" evidence="19">
    <location>
        <position position="274"/>
    </location>
    <ligand>
        <name>Zn(2+)</name>
        <dbReference type="ChEBI" id="CHEBI:29105"/>
        <note>catalytic</note>
    </ligand>
</feature>